<name>A0A1P9X0Z5_9BACT</name>
<keyword evidence="3" id="KW-0442">Lipid degradation</keyword>
<dbReference type="RefSeq" id="WP_077132725.1">
    <property type="nucleotide sequence ID" value="NZ_CP014263.1"/>
</dbReference>
<accession>A0A1P9X0Z5</accession>
<dbReference type="GO" id="GO:0006635">
    <property type="term" value="P:fatty acid beta-oxidation"/>
    <property type="evidence" value="ECO:0007669"/>
    <property type="project" value="UniProtKB-UniPathway"/>
</dbReference>
<keyword evidence="6" id="KW-0443">Lipid metabolism</keyword>
<dbReference type="GO" id="GO:0003857">
    <property type="term" value="F:(3S)-3-hydroxyacyl-CoA dehydrogenase (NAD+) activity"/>
    <property type="evidence" value="ECO:0007669"/>
    <property type="project" value="UniProtKB-EC"/>
</dbReference>
<dbReference type="EMBL" id="CP014263">
    <property type="protein sequence ID" value="AQG81263.1"/>
    <property type="molecule type" value="Genomic_DNA"/>
</dbReference>
<protein>
    <submittedName>
        <fullName evidence="10">3-hydroxyacyl-CoA dehydrogenase</fullName>
    </submittedName>
</protein>
<evidence type="ECO:0000259" key="9">
    <source>
        <dbReference type="Pfam" id="PF02737"/>
    </source>
</evidence>
<dbReference type="Proteomes" id="UP000187941">
    <property type="component" value="Chromosome"/>
</dbReference>
<evidence type="ECO:0000313" key="11">
    <source>
        <dbReference type="Proteomes" id="UP000187941"/>
    </source>
</evidence>
<dbReference type="Gene3D" id="3.40.50.720">
    <property type="entry name" value="NAD(P)-binding Rossmann-like Domain"/>
    <property type="match status" value="1"/>
</dbReference>
<feature type="domain" description="3-hydroxyacyl-CoA dehydrogenase C-terminal" evidence="8">
    <location>
        <begin position="219"/>
        <end position="318"/>
    </location>
</feature>
<proteinExistence type="predicted"/>
<evidence type="ECO:0000256" key="7">
    <source>
        <dbReference type="ARBA" id="ARBA00049556"/>
    </source>
</evidence>
<dbReference type="InterPro" id="IPR029045">
    <property type="entry name" value="ClpP/crotonase-like_dom_sf"/>
</dbReference>
<dbReference type="SUPFAM" id="SSF52096">
    <property type="entry name" value="ClpP/crotonase"/>
    <property type="match status" value="1"/>
</dbReference>
<dbReference type="CDD" id="cd06558">
    <property type="entry name" value="crotonase-like"/>
    <property type="match status" value="1"/>
</dbReference>
<dbReference type="STRING" id="1178516.AWR27_19225"/>
<evidence type="ECO:0000256" key="5">
    <source>
        <dbReference type="ARBA" id="ARBA00023027"/>
    </source>
</evidence>
<dbReference type="Pfam" id="PF00725">
    <property type="entry name" value="3HCDH"/>
    <property type="match status" value="1"/>
</dbReference>
<dbReference type="Gene3D" id="3.90.226.10">
    <property type="entry name" value="2-enoyl-CoA Hydratase, Chain A, domain 1"/>
    <property type="match status" value="1"/>
</dbReference>
<evidence type="ECO:0000256" key="4">
    <source>
        <dbReference type="ARBA" id="ARBA00023002"/>
    </source>
</evidence>
<dbReference type="Gene3D" id="1.10.1040.50">
    <property type="match status" value="1"/>
</dbReference>
<dbReference type="InterPro" id="IPR008927">
    <property type="entry name" value="6-PGluconate_DH-like_C_sf"/>
</dbReference>
<gene>
    <name evidence="10" type="ORF">AWR27_19225</name>
</gene>
<evidence type="ECO:0000256" key="1">
    <source>
        <dbReference type="ARBA" id="ARBA00005005"/>
    </source>
</evidence>
<evidence type="ECO:0000256" key="3">
    <source>
        <dbReference type="ARBA" id="ARBA00022963"/>
    </source>
</evidence>
<dbReference type="Pfam" id="PF00378">
    <property type="entry name" value="ECH_1"/>
    <property type="match status" value="1"/>
</dbReference>
<dbReference type="OrthoDB" id="9771883at2"/>
<keyword evidence="4" id="KW-0560">Oxidoreductase</keyword>
<comment type="pathway">
    <text evidence="1">Lipid metabolism; fatty acid beta-oxidation.</text>
</comment>
<dbReference type="AlphaFoldDB" id="A0A1P9X0Z5"/>
<dbReference type="Pfam" id="PF02737">
    <property type="entry name" value="3HCDH_N"/>
    <property type="match status" value="1"/>
</dbReference>
<reference evidence="10 11" key="1">
    <citation type="submission" date="2016-01" db="EMBL/GenBank/DDBJ databases">
        <authorList>
            <person name="Oliw E.H."/>
        </authorList>
    </citation>
    <scope>NUCLEOTIDE SEQUENCE [LARGE SCALE GENOMIC DNA]</scope>
    <source>
        <strain evidence="10 11">DY10</strain>
    </source>
</reference>
<dbReference type="PANTHER" id="PTHR48075">
    <property type="entry name" value="3-HYDROXYACYL-COA DEHYDROGENASE FAMILY PROTEIN"/>
    <property type="match status" value="1"/>
</dbReference>
<dbReference type="InterPro" id="IPR036291">
    <property type="entry name" value="NAD(P)-bd_dom_sf"/>
</dbReference>
<dbReference type="SUPFAM" id="SSF48179">
    <property type="entry name" value="6-phosphogluconate dehydrogenase C-terminal domain-like"/>
    <property type="match status" value="2"/>
</dbReference>
<dbReference type="InterPro" id="IPR006176">
    <property type="entry name" value="3-OHacyl-CoA_DH_NAD-bd"/>
</dbReference>
<keyword evidence="5" id="KW-0520">NAD</keyword>
<evidence type="ECO:0000259" key="8">
    <source>
        <dbReference type="Pfam" id="PF00725"/>
    </source>
</evidence>
<dbReference type="InterPro" id="IPR006108">
    <property type="entry name" value="3HC_DH_C"/>
</dbReference>
<feature type="domain" description="3-hydroxyacyl-CoA dehydrogenase NAD binding" evidence="9">
    <location>
        <begin position="20"/>
        <end position="217"/>
    </location>
</feature>
<dbReference type="UniPathway" id="UPA00659"/>
<dbReference type="PANTHER" id="PTHR48075:SF7">
    <property type="entry name" value="3-HYDROXYACYL-COA DEHYDROGENASE-RELATED"/>
    <property type="match status" value="1"/>
</dbReference>
<dbReference type="KEGG" id="smon:AWR27_19225"/>
<evidence type="ECO:0000256" key="2">
    <source>
        <dbReference type="ARBA" id="ARBA00022832"/>
    </source>
</evidence>
<evidence type="ECO:0000313" key="10">
    <source>
        <dbReference type="EMBL" id="AQG81263.1"/>
    </source>
</evidence>
<organism evidence="10 11">
    <name type="scientific">Spirosoma montaniterrae</name>
    <dbReference type="NCBI Taxonomy" id="1178516"/>
    <lineage>
        <taxon>Bacteria</taxon>
        <taxon>Pseudomonadati</taxon>
        <taxon>Bacteroidota</taxon>
        <taxon>Cytophagia</taxon>
        <taxon>Cytophagales</taxon>
        <taxon>Cytophagaceae</taxon>
        <taxon>Spirosoma</taxon>
    </lineage>
</organism>
<comment type="catalytic activity">
    <reaction evidence="7">
        <text>a (3S)-3-hydroxyacyl-CoA + NAD(+) = a 3-oxoacyl-CoA + NADH + H(+)</text>
        <dbReference type="Rhea" id="RHEA:22432"/>
        <dbReference type="ChEBI" id="CHEBI:15378"/>
        <dbReference type="ChEBI" id="CHEBI:57318"/>
        <dbReference type="ChEBI" id="CHEBI:57540"/>
        <dbReference type="ChEBI" id="CHEBI:57945"/>
        <dbReference type="ChEBI" id="CHEBI:90726"/>
        <dbReference type="EC" id="1.1.1.35"/>
    </reaction>
</comment>
<keyword evidence="11" id="KW-1185">Reference proteome</keyword>
<sequence length="816" mass="90090">MEATLEKPKTTVKNRTIRRVAVLGSGIMGSRIAAHFANIGVDVLLLDIVPKEPNDAEKAKGLTTDSPAVRNRIVNDAFQTMLKASPASLYSPKFADRIKLGNFDDNLKEIGSYDWVIEVVVERLDIKRSVYERVEQFRKPGTLITSNTSGIPMHLLSEGRSDDFRRNFCGTHFFNPPRYLRLLEIIPGPDTDPAVIDFLMNYGDLYLGKTTVLCKDTPGFIANRLGIQSLIQTIRVAEDMGLTVEEVDKLTGPVVGRPKSGTFRLSDVVGLDTTVNVASNLVKLEHDESRASFELPASVQKLMENKWLGDKTGQGYYKKTKDANGQTQILALDLKTFGYKPSEKVKFATLESTKAIDSLKKRFPVLLAGTDKAGEFYRRTFADGFAYATHRIPEISDELYRIDAAITTGFGWQLGLFETWDALGVQKGVDMMEAQGKKPAQWVYEMLDAGFESFYKIEGGKRMYYDIPARDYKAIPGTEAFIILENLRGDGPSNNIVWKNNGANIIDLGDGILNVEFRSKMNTFGPEVSEALMKGITLAEKDFRGLVVGNDSTEAFSAGANLGTLFMYAVEQEFDEVNLMIAQFQKLITRLRYSAIPVVVAPHTLTLGGGCEASLHADRVVAHSETYMGLVEVGVGLIPAGGGTKEMAARASDLIQTGDPELNIVQNMFMNIATAKVSTSAQEAREMNYLRPTDQIVLNRSRLIAEAKQAAIELAENGYTQPKPRTDIRVQGKTGIALFKAGITAMRMGRYISDHDLKIADKLAYVICGGDLSTPQNVSEQYLLDLEREAFLSLTGEKKTLERIQSLLTGGKPLRN</sequence>
<dbReference type="SUPFAM" id="SSF51735">
    <property type="entry name" value="NAD(P)-binding Rossmann-fold domains"/>
    <property type="match status" value="1"/>
</dbReference>
<keyword evidence="2" id="KW-0276">Fatty acid metabolism</keyword>
<dbReference type="InterPro" id="IPR001753">
    <property type="entry name" value="Enoyl-CoA_hydra/iso"/>
</dbReference>
<dbReference type="GO" id="GO:0070403">
    <property type="term" value="F:NAD+ binding"/>
    <property type="evidence" value="ECO:0007669"/>
    <property type="project" value="InterPro"/>
</dbReference>
<evidence type="ECO:0000256" key="6">
    <source>
        <dbReference type="ARBA" id="ARBA00023098"/>
    </source>
</evidence>